<keyword evidence="2" id="KW-1185">Reference proteome</keyword>
<comment type="caution">
    <text evidence="1">The sequence shown here is derived from an EMBL/GenBank/DDBJ whole genome shotgun (WGS) entry which is preliminary data.</text>
</comment>
<evidence type="ECO:0000313" key="1">
    <source>
        <dbReference type="EMBL" id="KAJ9056896.1"/>
    </source>
</evidence>
<organism evidence="1 2">
    <name type="scientific">Entomophthora muscae</name>
    <dbReference type="NCBI Taxonomy" id="34485"/>
    <lineage>
        <taxon>Eukaryota</taxon>
        <taxon>Fungi</taxon>
        <taxon>Fungi incertae sedis</taxon>
        <taxon>Zoopagomycota</taxon>
        <taxon>Entomophthoromycotina</taxon>
        <taxon>Entomophthoromycetes</taxon>
        <taxon>Entomophthorales</taxon>
        <taxon>Entomophthoraceae</taxon>
        <taxon>Entomophthora</taxon>
    </lineage>
</organism>
<sequence length="998" mass="111457">MFLKTTSYRRPCLDSGGQCFNKDVSGNTGVAHKGGFLRQLGLLKFFTSSRFDHHTNKNGLPYALSTSEMIARFEDLKTLSHPNLCEQVELIIGKLGQVSILSEHYPISLFDILDQRKEACLDTLPISLFASQILQGIIAATSLSSSFQIVAFGNLNPRHVLLAGLEDGFSTEALKQATIKLAGFGLGHLTRYGQHINFPLSDPGYAAPEVILSLAHEWWIKPANEQVYQVEDVWASPIPFDARADVWSLGLIVAELLTGKNLFLSYVSDLGGELGPYEGAYQALRDADGFRNYVEQQLTHVDPAFRELLKMVLNPDLETRPFPDELLGHTGLAAIPSDVWHRGIPTFSSQTQALTLEELRARRKTKFFEELSLADVVFLWRLNGCDLVDSQKVVNPDICALPDVVIRSQVGVAEVGGCHPSDDSFSYEISLLDWKEVYARILSAQSKPPMGYAALDPEVKSTPSVDSKDCPSLVYRAPAAVADEDGPCIIYRRETDFEYQCHRLRLFRRLLSQLPASRDELYHHARWDIPPSLRGEVWAGLLGVQGDYRRAYSGIELSSVTQADRQIEVDVPRCHQYHPLLASSLGHSRLRAVLKAWVITNEGLVYWQGLDSLCAPFLALSFGDEALAFACLQRMIPSFLSQFFTTDNSTALQDRLQAFQQIMAYHDPQLAIYTHRLGFHPQLYAIPWFLTLFTHVLSLDKIYLLWDRFLAGPSALPLFVAVAITHLFRDKLLSSGFDQCITLFSGCFPDLDMELCLATAFRFYYATPESAVAAMEIGYPPQDDEPQSETAAWKSQGELSCTPWLSLEDFHRWRTQMLVIDVRDYEDYLRGHHAQSLHLEFPSEHHPYFEELLAPFVQQLSLRKWKCLVIVGDGDDFAQKVAVLMMRMYLPRVAILPADINSLVCATVSPTQASQSAGLVVCQCSPHRFVAHSRTVAQEGAPLPVPSGPPAPTGTPAPAISKCKQFPNYSGKKPHSQSFSQSSTRPARLNRRATTSQA</sequence>
<gene>
    <name evidence="1" type="ORF">DSO57_1027989</name>
</gene>
<dbReference type="EMBL" id="QTSX02005854">
    <property type="protein sequence ID" value="KAJ9056896.1"/>
    <property type="molecule type" value="Genomic_DNA"/>
</dbReference>
<accession>A0ACC2S3D3</accession>
<protein>
    <submittedName>
        <fullName evidence="1">Uncharacterized protein</fullName>
    </submittedName>
</protein>
<dbReference type="Proteomes" id="UP001165960">
    <property type="component" value="Unassembled WGS sequence"/>
</dbReference>
<reference evidence="1" key="1">
    <citation type="submission" date="2022-04" db="EMBL/GenBank/DDBJ databases">
        <title>Genome of the entomopathogenic fungus Entomophthora muscae.</title>
        <authorList>
            <person name="Elya C."/>
            <person name="Lovett B.R."/>
            <person name="Lee E."/>
            <person name="Macias A.M."/>
            <person name="Hajek A.E."/>
            <person name="De Bivort B.L."/>
            <person name="Kasson M.T."/>
            <person name="De Fine Licht H.H."/>
            <person name="Stajich J.E."/>
        </authorList>
    </citation>
    <scope>NUCLEOTIDE SEQUENCE</scope>
    <source>
        <strain evidence="1">Berkeley</strain>
    </source>
</reference>
<name>A0ACC2S3D3_9FUNG</name>
<proteinExistence type="predicted"/>
<evidence type="ECO:0000313" key="2">
    <source>
        <dbReference type="Proteomes" id="UP001165960"/>
    </source>
</evidence>